<dbReference type="PANTHER" id="PTHR42856">
    <property type="entry name" value="ACYL-COENZYME A THIOESTERASE PAAI"/>
    <property type="match status" value="1"/>
</dbReference>
<dbReference type="Gene3D" id="3.10.129.10">
    <property type="entry name" value="Hotdog Thioesterase"/>
    <property type="match status" value="1"/>
</dbReference>
<name>A0A225MK20_9BURK</name>
<dbReference type="RefSeq" id="WP_088602824.1">
    <property type="nucleotide sequence ID" value="NZ_NJIH01000004.1"/>
</dbReference>
<dbReference type="InterPro" id="IPR006683">
    <property type="entry name" value="Thioestr_dom"/>
</dbReference>
<keyword evidence="1" id="KW-0378">Hydrolase</keyword>
<sequence length="139" mass="15580">MDEQQARQAFELALKTQRPAFEDFFLARLLGLRFEYPGHACVISFELRDFMLNPQGSLHGGVVATVMDISMGHLLNRLQGPGTTLEMKIQYVKAARQGTLWCRGELTKLGQGISYLRSTLSDEAGDIVAFATSTWKRLK</sequence>
<dbReference type="CDD" id="cd03443">
    <property type="entry name" value="PaaI_thioesterase"/>
    <property type="match status" value="1"/>
</dbReference>
<evidence type="ECO:0000313" key="4">
    <source>
        <dbReference type="Proteomes" id="UP000214603"/>
    </source>
</evidence>
<reference evidence="4" key="1">
    <citation type="submission" date="2017-06" db="EMBL/GenBank/DDBJ databases">
        <title>Herbaspirillum phytohormonus sp. nov., isolated from the root nodule of Robinia pseudoacacia in lead-zinc mine.</title>
        <authorList>
            <person name="Fan M."/>
            <person name="Lin Y."/>
        </authorList>
    </citation>
    <scope>NUCLEOTIDE SEQUENCE [LARGE SCALE GENOMIC DNA]</scope>
    <source>
        <strain evidence="4">SC-089</strain>
    </source>
</reference>
<dbReference type="AlphaFoldDB" id="A0A225MK20"/>
<evidence type="ECO:0000256" key="1">
    <source>
        <dbReference type="ARBA" id="ARBA00022801"/>
    </source>
</evidence>
<dbReference type="InterPro" id="IPR029069">
    <property type="entry name" value="HotDog_dom_sf"/>
</dbReference>
<dbReference type="Pfam" id="PF03061">
    <property type="entry name" value="4HBT"/>
    <property type="match status" value="1"/>
</dbReference>
<dbReference type="InterPro" id="IPR003736">
    <property type="entry name" value="PAAI_dom"/>
</dbReference>
<dbReference type="EMBL" id="NJIH01000004">
    <property type="protein sequence ID" value="OWT61737.1"/>
    <property type="molecule type" value="Genomic_DNA"/>
</dbReference>
<evidence type="ECO:0000313" key="3">
    <source>
        <dbReference type="EMBL" id="OWT61737.1"/>
    </source>
</evidence>
<dbReference type="OrthoDB" id="9813282at2"/>
<keyword evidence="4" id="KW-1185">Reference proteome</keyword>
<organism evidence="3 4">
    <name type="scientific">Candidimonas nitroreducens</name>
    <dbReference type="NCBI Taxonomy" id="683354"/>
    <lineage>
        <taxon>Bacteria</taxon>
        <taxon>Pseudomonadati</taxon>
        <taxon>Pseudomonadota</taxon>
        <taxon>Betaproteobacteria</taxon>
        <taxon>Burkholderiales</taxon>
        <taxon>Alcaligenaceae</taxon>
        <taxon>Candidimonas</taxon>
    </lineage>
</organism>
<protein>
    <submittedName>
        <fullName evidence="3">Thioesterase</fullName>
    </submittedName>
</protein>
<gene>
    <name evidence="3" type="ORF">CEY11_07790</name>
</gene>
<dbReference type="SUPFAM" id="SSF54637">
    <property type="entry name" value="Thioesterase/thiol ester dehydrase-isomerase"/>
    <property type="match status" value="1"/>
</dbReference>
<dbReference type="NCBIfam" id="TIGR00369">
    <property type="entry name" value="unchar_dom_1"/>
    <property type="match status" value="1"/>
</dbReference>
<dbReference type="Proteomes" id="UP000214603">
    <property type="component" value="Unassembled WGS sequence"/>
</dbReference>
<dbReference type="InterPro" id="IPR052723">
    <property type="entry name" value="Acyl-CoA_thioesterase_PaaI"/>
</dbReference>
<dbReference type="GO" id="GO:0016289">
    <property type="term" value="F:acyl-CoA hydrolase activity"/>
    <property type="evidence" value="ECO:0007669"/>
    <property type="project" value="UniProtKB-ARBA"/>
</dbReference>
<accession>A0A225MK20</accession>
<comment type="caution">
    <text evidence="3">The sequence shown here is derived from an EMBL/GenBank/DDBJ whole genome shotgun (WGS) entry which is preliminary data.</text>
</comment>
<feature type="domain" description="Thioesterase" evidence="2">
    <location>
        <begin position="55"/>
        <end position="125"/>
    </location>
</feature>
<evidence type="ECO:0000259" key="2">
    <source>
        <dbReference type="Pfam" id="PF03061"/>
    </source>
</evidence>
<dbReference type="PANTHER" id="PTHR42856:SF1">
    <property type="entry name" value="ACYL-COENZYME A THIOESTERASE PAAI"/>
    <property type="match status" value="1"/>
</dbReference>
<proteinExistence type="predicted"/>